<dbReference type="InterPro" id="IPR001505">
    <property type="entry name" value="Copper_CuA"/>
</dbReference>
<keyword evidence="11" id="KW-0186">Copper</keyword>
<dbReference type="SUPFAM" id="SSF81464">
    <property type="entry name" value="Cytochrome c oxidase subunit II-like, transmembrane region"/>
    <property type="match status" value="1"/>
</dbReference>
<name>A0A1R1LET8_9MICC</name>
<dbReference type="PANTHER" id="PTHR22888">
    <property type="entry name" value="CYTOCHROME C OXIDASE, SUBUNIT II"/>
    <property type="match status" value="1"/>
</dbReference>
<evidence type="ECO:0000256" key="4">
    <source>
        <dbReference type="ARBA" id="ARBA00022448"/>
    </source>
</evidence>
<dbReference type="Proteomes" id="UP000187085">
    <property type="component" value="Unassembled WGS sequence"/>
</dbReference>
<sequence>MTARKPSGRRRFKLAGAVAIGTAAALLLSGCTSEASKGWLPSERDMTDRTQYGWDLWINSWIAALAVGVLVWGLILWCIIAYRRRKTDKGYPRQLSYNLPIEIFYTFVPLAMVFVLFYFTDIAQTKILQRSDDPAVVIDVRAKQWSWDFNYVKENTYETGTQAQLDGKTGARDRIPTLYLPVNRTVELQLNARDVIHSFWVPAFLQKMDAIPGKTNYMTFTPQKEGKFDGKCTELCGEYHSEMLFNVEVVSQAQFDQRMQQLRDRGQSGQIGKEYDRNSKLTPNPVSKG</sequence>
<evidence type="ECO:0000256" key="10">
    <source>
        <dbReference type="ARBA" id="ARBA00022989"/>
    </source>
</evidence>
<evidence type="ECO:0000256" key="6">
    <source>
        <dbReference type="ARBA" id="ARBA00022692"/>
    </source>
</evidence>
<evidence type="ECO:0000313" key="20">
    <source>
        <dbReference type="Proteomes" id="UP000187085"/>
    </source>
</evidence>
<dbReference type="InterPro" id="IPR014222">
    <property type="entry name" value="Cyt_c_oxidase_su2"/>
</dbReference>
<dbReference type="GO" id="GO:0005507">
    <property type="term" value="F:copper ion binding"/>
    <property type="evidence" value="ECO:0007669"/>
    <property type="project" value="InterPro"/>
</dbReference>
<evidence type="ECO:0000259" key="18">
    <source>
        <dbReference type="PROSITE" id="PS50857"/>
    </source>
</evidence>
<evidence type="ECO:0000256" key="12">
    <source>
        <dbReference type="ARBA" id="ARBA00023136"/>
    </source>
</evidence>
<dbReference type="GO" id="GO:0042773">
    <property type="term" value="P:ATP synthesis coupled electron transport"/>
    <property type="evidence" value="ECO:0007669"/>
    <property type="project" value="TreeGrafter"/>
</dbReference>
<feature type="domain" description="Cytochrome oxidase subunit II copper A binding" evidence="18">
    <location>
        <begin position="133"/>
        <end position="261"/>
    </location>
</feature>
<dbReference type="NCBIfam" id="TIGR02866">
    <property type="entry name" value="CoxB"/>
    <property type="match status" value="1"/>
</dbReference>
<keyword evidence="9" id="KW-0249">Electron transport</keyword>
<dbReference type="Gene3D" id="2.60.40.420">
    <property type="entry name" value="Cupredoxins - blue copper proteins"/>
    <property type="match status" value="1"/>
</dbReference>
<evidence type="ECO:0000313" key="19">
    <source>
        <dbReference type="EMBL" id="OMH26015.1"/>
    </source>
</evidence>
<accession>A0A1R1LET8</accession>
<evidence type="ECO:0000256" key="17">
    <source>
        <dbReference type="SAM" id="Phobius"/>
    </source>
</evidence>
<proteinExistence type="inferred from homology"/>
<keyword evidence="12 17" id="KW-0472">Membrane</keyword>
<keyword evidence="20" id="KW-1185">Reference proteome</keyword>
<gene>
    <name evidence="19" type="ORF">BKD30_05430</name>
</gene>
<comment type="caution">
    <text evidence="19">The sequence shown here is derived from an EMBL/GenBank/DDBJ whole genome shotgun (WGS) entry which is preliminary data.</text>
</comment>
<dbReference type="PROSITE" id="PS00078">
    <property type="entry name" value="COX2"/>
    <property type="match status" value="1"/>
</dbReference>
<evidence type="ECO:0000256" key="7">
    <source>
        <dbReference type="ARBA" id="ARBA00022723"/>
    </source>
</evidence>
<keyword evidence="7" id="KW-0479">Metal-binding</keyword>
<dbReference type="OrthoDB" id="9781261at2"/>
<dbReference type="SUPFAM" id="SSF49503">
    <property type="entry name" value="Cupredoxins"/>
    <property type="match status" value="1"/>
</dbReference>
<protein>
    <recommendedName>
        <fullName evidence="3">cytochrome-c oxidase</fullName>
        <ecNumber evidence="3">7.1.1.9</ecNumber>
    </recommendedName>
    <alternativeName>
        <fullName evidence="14">Cytochrome aa3 subunit 2</fullName>
    </alternativeName>
</protein>
<dbReference type="InterPro" id="IPR036257">
    <property type="entry name" value="Cyt_c_oxidase_su2_TM_sf"/>
</dbReference>
<reference evidence="19 20" key="1">
    <citation type="submission" date="2016-12" db="EMBL/GenBank/DDBJ databases">
        <title>Draft genome of Tersicoccus phoenicis 1P05MA.</title>
        <authorList>
            <person name="Nakajima Y."/>
            <person name="Yoshizawa S."/>
            <person name="Nakamura K."/>
            <person name="Ogura Y."/>
            <person name="Hayashi T."/>
            <person name="Kogure K."/>
        </authorList>
    </citation>
    <scope>NUCLEOTIDE SEQUENCE [LARGE SCALE GENOMIC DNA]</scope>
    <source>
        <strain evidence="19 20">1p05MA</strain>
    </source>
</reference>
<evidence type="ECO:0000256" key="11">
    <source>
        <dbReference type="ARBA" id="ARBA00023008"/>
    </source>
</evidence>
<dbReference type="PRINTS" id="PR01166">
    <property type="entry name" value="CYCOXIDASEII"/>
</dbReference>
<dbReference type="RefSeq" id="WP_076702983.1">
    <property type="nucleotide sequence ID" value="NZ_MRDE01000024.1"/>
</dbReference>
<comment type="function">
    <text evidence="13">Subunits I and II form the functional core of the enzyme complex. Electrons originating in cytochrome c are transferred via heme a and Cu(A) to the binuclear center formed by heme a3 and Cu(B).</text>
</comment>
<dbReference type="STRING" id="554083.BKD30_05430"/>
<dbReference type="InterPro" id="IPR008972">
    <property type="entry name" value="Cupredoxin"/>
</dbReference>
<dbReference type="PROSITE" id="PS50857">
    <property type="entry name" value="COX2_CUA"/>
    <property type="match status" value="1"/>
</dbReference>
<dbReference type="PANTHER" id="PTHR22888:SF9">
    <property type="entry name" value="CYTOCHROME C OXIDASE SUBUNIT 2"/>
    <property type="match status" value="1"/>
</dbReference>
<evidence type="ECO:0000256" key="8">
    <source>
        <dbReference type="ARBA" id="ARBA00022967"/>
    </source>
</evidence>
<dbReference type="PROSITE" id="PS51257">
    <property type="entry name" value="PROKAR_LIPOPROTEIN"/>
    <property type="match status" value="1"/>
</dbReference>
<dbReference type="GO" id="GO:0004129">
    <property type="term" value="F:cytochrome-c oxidase activity"/>
    <property type="evidence" value="ECO:0007669"/>
    <property type="project" value="UniProtKB-EC"/>
</dbReference>
<evidence type="ECO:0000256" key="9">
    <source>
        <dbReference type="ARBA" id="ARBA00022982"/>
    </source>
</evidence>
<evidence type="ECO:0000256" key="2">
    <source>
        <dbReference type="ARBA" id="ARBA00007866"/>
    </source>
</evidence>
<evidence type="ECO:0000256" key="15">
    <source>
        <dbReference type="ARBA" id="ARBA00047816"/>
    </source>
</evidence>
<feature type="compositionally biased region" description="Polar residues" evidence="16">
    <location>
        <begin position="280"/>
        <end position="289"/>
    </location>
</feature>
<comment type="subcellular location">
    <subcellularLocation>
        <location evidence="1">Membrane</location>
        <topology evidence="1">Multi-pass membrane protein</topology>
    </subcellularLocation>
</comment>
<dbReference type="CDD" id="cd13919">
    <property type="entry name" value="CuRO_HCO_II_like_5"/>
    <property type="match status" value="1"/>
</dbReference>
<evidence type="ECO:0000256" key="1">
    <source>
        <dbReference type="ARBA" id="ARBA00004141"/>
    </source>
</evidence>
<evidence type="ECO:0000256" key="3">
    <source>
        <dbReference type="ARBA" id="ARBA00012949"/>
    </source>
</evidence>
<keyword evidence="10 17" id="KW-1133">Transmembrane helix</keyword>
<comment type="catalytic activity">
    <reaction evidence="15">
        <text>4 Fe(II)-[cytochrome c] + O2 + 8 H(+)(in) = 4 Fe(III)-[cytochrome c] + 2 H2O + 4 H(+)(out)</text>
        <dbReference type="Rhea" id="RHEA:11436"/>
        <dbReference type="Rhea" id="RHEA-COMP:10350"/>
        <dbReference type="Rhea" id="RHEA-COMP:14399"/>
        <dbReference type="ChEBI" id="CHEBI:15377"/>
        <dbReference type="ChEBI" id="CHEBI:15378"/>
        <dbReference type="ChEBI" id="CHEBI:15379"/>
        <dbReference type="ChEBI" id="CHEBI:29033"/>
        <dbReference type="ChEBI" id="CHEBI:29034"/>
        <dbReference type="EC" id="7.1.1.9"/>
    </reaction>
</comment>
<keyword evidence="8" id="KW-1278">Translocase</keyword>
<dbReference type="Gene3D" id="1.10.287.90">
    <property type="match status" value="1"/>
</dbReference>
<feature type="transmembrane region" description="Helical" evidence="17">
    <location>
        <begin position="57"/>
        <end position="82"/>
    </location>
</feature>
<organism evidence="19 20">
    <name type="scientific">Tersicoccus phoenicis</name>
    <dbReference type="NCBI Taxonomy" id="554083"/>
    <lineage>
        <taxon>Bacteria</taxon>
        <taxon>Bacillati</taxon>
        <taxon>Actinomycetota</taxon>
        <taxon>Actinomycetes</taxon>
        <taxon>Micrococcales</taxon>
        <taxon>Micrococcaceae</taxon>
        <taxon>Tersicoccus</taxon>
    </lineage>
</organism>
<dbReference type="Pfam" id="PF00116">
    <property type="entry name" value="COX2"/>
    <property type="match status" value="1"/>
</dbReference>
<dbReference type="InterPro" id="IPR002429">
    <property type="entry name" value="CcO_II-like_C"/>
</dbReference>
<feature type="transmembrane region" description="Helical" evidence="17">
    <location>
        <begin position="103"/>
        <end position="120"/>
    </location>
</feature>
<feature type="region of interest" description="Disordered" evidence="16">
    <location>
        <begin position="258"/>
        <end position="289"/>
    </location>
</feature>
<dbReference type="GO" id="GO:0016020">
    <property type="term" value="C:membrane"/>
    <property type="evidence" value="ECO:0007669"/>
    <property type="project" value="UniProtKB-SubCell"/>
</dbReference>
<evidence type="ECO:0000256" key="16">
    <source>
        <dbReference type="SAM" id="MobiDB-lite"/>
    </source>
</evidence>
<dbReference type="AlphaFoldDB" id="A0A1R1LET8"/>
<keyword evidence="6 17" id="KW-0812">Transmembrane</keyword>
<keyword evidence="5" id="KW-0679">Respiratory chain</keyword>
<evidence type="ECO:0000256" key="13">
    <source>
        <dbReference type="ARBA" id="ARBA00024688"/>
    </source>
</evidence>
<dbReference type="GO" id="GO:0016491">
    <property type="term" value="F:oxidoreductase activity"/>
    <property type="evidence" value="ECO:0007669"/>
    <property type="project" value="InterPro"/>
</dbReference>
<comment type="similarity">
    <text evidence="2">Belongs to the cytochrome c oxidase subunit 2 family.</text>
</comment>
<evidence type="ECO:0000256" key="14">
    <source>
        <dbReference type="ARBA" id="ARBA00031399"/>
    </source>
</evidence>
<evidence type="ECO:0000256" key="5">
    <source>
        <dbReference type="ARBA" id="ARBA00022660"/>
    </source>
</evidence>
<dbReference type="InterPro" id="IPR045187">
    <property type="entry name" value="CcO_II"/>
</dbReference>
<dbReference type="EC" id="7.1.1.9" evidence="3"/>
<keyword evidence="4" id="KW-0813">Transport</keyword>
<dbReference type="EMBL" id="MRDE01000024">
    <property type="protein sequence ID" value="OMH26015.1"/>
    <property type="molecule type" value="Genomic_DNA"/>
</dbReference>